<dbReference type="GO" id="GO:0004309">
    <property type="term" value="F:exopolyphosphatase activity"/>
    <property type="evidence" value="ECO:0007669"/>
    <property type="project" value="TreeGrafter"/>
</dbReference>
<comment type="subcellular location">
    <subcellularLocation>
        <location evidence="7">Cytoplasm</location>
    </subcellularLocation>
</comment>
<dbReference type="InterPro" id="IPR030048">
    <property type="entry name" value="SurE"/>
</dbReference>
<evidence type="ECO:0000256" key="1">
    <source>
        <dbReference type="ARBA" id="ARBA00000815"/>
    </source>
</evidence>
<dbReference type="GO" id="GO:0005737">
    <property type="term" value="C:cytoplasm"/>
    <property type="evidence" value="ECO:0007669"/>
    <property type="project" value="UniProtKB-SubCell"/>
</dbReference>
<keyword evidence="6 7" id="KW-0378">Hydrolase</keyword>
<evidence type="ECO:0000256" key="7">
    <source>
        <dbReference type="HAMAP-Rule" id="MF_00060"/>
    </source>
</evidence>
<keyword evidence="3 7" id="KW-0963">Cytoplasm</keyword>
<dbReference type="SUPFAM" id="SSF64167">
    <property type="entry name" value="SurE-like"/>
    <property type="match status" value="1"/>
</dbReference>
<feature type="binding site" evidence="7">
    <location>
        <position position="8"/>
    </location>
    <ligand>
        <name>a divalent metal cation</name>
        <dbReference type="ChEBI" id="CHEBI:60240"/>
    </ligand>
</feature>
<feature type="binding site" evidence="7">
    <location>
        <position position="39"/>
    </location>
    <ligand>
        <name>a divalent metal cation</name>
        <dbReference type="ChEBI" id="CHEBI:60240"/>
    </ligand>
</feature>
<evidence type="ECO:0000313" key="10">
    <source>
        <dbReference type="Proteomes" id="UP000184016"/>
    </source>
</evidence>
<dbReference type="PANTHER" id="PTHR30457">
    <property type="entry name" value="5'-NUCLEOTIDASE SURE"/>
    <property type="match status" value="1"/>
</dbReference>
<evidence type="ECO:0000256" key="2">
    <source>
        <dbReference type="ARBA" id="ARBA00011062"/>
    </source>
</evidence>
<dbReference type="EMBL" id="FRAF01000004">
    <property type="protein sequence ID" value="SHJ84797.1"/>
    <property type="molecule type" value="Genomic_DNA"/>
</dbReference>
<evidence type="ECO:0000256" key="3">
    <source>
        <dbReference type="ARBA" id="ARBA00022490"/>
    </source>
</evidence>
<dbReference type="Gene3D" id="3.40.1210.10">
    <property type="entry name" value="Survival protein SurE-like phosphatase/nucleotidase"/>
    <property type="match status" value="1"/>
</dbReference>
<protein>
    <recommendedName>
        <fullName evidence="7">5'-nucleotidase SurE</fullName>
        <ecNumber evidence="7">3.1.3.5</ecNumber>
    </recommendedName>
    <alternativeName>
        <fullName evidence="7">Nucleoside 5'-monophosphate phosphohydrolase</fullName>
    </alternativeName>
</protein>
<dbReference type="GO" id="GO:0046872">
    <property type="term" value="F:metal ion binding"/>
    <property type="evidence" value="ECO:0007669"/>
    <property type="project" value="UniProtKB-UniRule"/>
</dbReference>
<dbReference type="EC" id="3.1.3.5" evidence="7"/>
<keyword evidence="4 7" id="KW-0479">Metal-binding</keyword>
<keyword evidence="5 7" id="KW-0547">Nucleotide-binding</keyword>
<dbReference type="HAMAP" id="MF_00060">
    <property type="entry name" value="SurE"/>
    <property type="match status" value="1"/>
</dbReference>
<feature type="binding site" evidence="7">
    <location>
        <position position="94"/>
    </location>
    <ligand>
        <name>a divalent metal cation</name>
        <dbReference type="ChEBI" id="CHEBI:60240"/>
    </ligand>
</feature>
<evidence type="ECO:0000256" key="5">
    <source>
        <dbReference type="ARBA" id="ARBA00022741"/>
    </source>
</evidence>
<reference evidence="10" key="1">
    <citation type="submission" date="2016-11" db="EMBL/GenBank/DDBJ databases">
        <authorList>
            <person name="Varghese N."/>
            <person name="Submissions S."/>
        </authorList>
    </citation>
    <scope>NUCLEOTIDE SEQUENCE [LARGE SCALE GENOMIC DNA]</scope>
    <source>
        <strain evidence="10">USBA-503</strain>
    </source>
</reference>
<accession>A0A1M6MMV5</accession>
<evidence type="ECO:0000259" key="8">
    <source>
        <dbReference type="Pfam" id="PF01975"/>
    </source>
</evidence>
<dbReference type="NCBIfam" id="TIGR00087">
    <property type="entry name" value="surE"/>
    <property type="match status" value="1"/>
</dbReference>
<dbReference type="RefSeq" id="WP_072873192.1">
    <property type="nucleotide sequence ID" value="NZ_FRAF01000004.1"/>
</dbReference>
<name>A0A1M6MMV5_9BACL</name>
<dbReference type="GO" id="GO:0008254">
    <property type="term" value="F:3'-nucleotidase activity"/>
    <property type="evidence" value="ECO:0007669"/>
    <property type="project" value="TreeGrafter"/>
</dbReference>
<gene>
    <name evidence="7" type="primary">surE</name>
    <name evidence="9" type="ORF">SAMN05443507_104118</name>
</gene>
<evidence type="ECO:0000313" key="9">
    <source>
        <dbReference type="EMBL" id="SHJ84797.1"/>
    </source>
</evidence>
<dbReference type="AlphaFoldDB" id="A0A1M6MMV5"/>
<organism evidence="9 10">
    <name type="scientific">Alicyclobacillus tolerans</name>
    <dbReference type="NCBI Taxonomy" id="90970"/>
    <lineage>
        <taxon>Bacteria</taxon>
        <taxon>Bacillati</taxon>
        <taxon>Bacillota</taxon>
        <taxon>Bacilli</taxon>
        <taxon>Bacillales</taxon>
        <taxon>Alicyclobacillaceae</taxon>
        <taxon>Alicyclobacillus</taxon>
    </lineage>
</organism>
<feature type="binding site" evidence="7">
    <location>
        <position position="9"/>
    </location>
    <ligand>
        <name>a divalent metal cation</name>
        <dbReference type="ChEBI" id="CHEBI:60240"/>
    </ligand>
</feature>
<comment type="function">
    <text evidence="7">Nucleotidase that shows phosphatase activity on nucleoside 5'-monophosphates.</text>
</comment>
<evidence type="ECO:0000256" key="4">
    <source>
        <dbReference type="ARBA" id="ARBA00022723"/>
    </source>
</evidence>
<feature type="domain" description="Survival protein SurE-like phosphatase/nucleotidase" evidence="8">
    <location>
        <begin position="3"/>
        <end position="186"/>
    </location>
</feature>
<keyword evidence="10" id="KW-1185">Reference proteome</keyword>
<evidence type="ECO:0000256" key="6">
    <source>
        <dbReference type="ARBA" id="ARBA00022801"/>
    </source>
</evidence>
<proteinExistence type="inferred from homology"/>
<dbReference type="GO" id="GO:0008253">
    <property type="term" value="F:5'-nucleotidase activity"/>
    <property type="evidence" value="ECO:0007669"/>
    <property type="project" value="UniProtKB-UniRule"/>
</dbReference>
<comment type="cofactor">
    <cofactor evidence="7">
        <name>a divalent metal cation</name>
        <dbReference type="ChEBI" id="CHEBI:60240"/>
    </cofactor>
    <text evidence="7">Binds 1 divalent metal cation per subunit.</text>
</comment>
<dbReference type="InterPro" id="IPR036523">
    <property type="entry name" value="SurE-like_sf"/>
</dbReference>
<sequence length="270" mass="29875">MRILVTNDDGIQAEGIQILAELAAELGEVVVVAPDSQRSAASHSITIRNRLYLQEHHLHHSQITAFSLSGTPVDCVKWAVTEMGSFQLALSGINEGANLATDVLYSGTVAAAGEAALQGIPSVALSLCGPPFTFSSVVDPVRKLLKQVVHLTFPSDTFLNVNIPPHILLDNDAPAWQVTELGARTFRDQFFKKTDEQGRVYYRYAGEAVEEPEGERKDVLTVQNGLISVTPLRYRFSELSWMHDLIQQLEESDITELPFNRKEVRKTYGK</sequence>
<dbReference type="Pfam" id="PF01975">
    <property type="entry name" value="SurE"/>
    <property type="match status" value="1"/>
</dbReference>
<dbReference type="STRING" id="1830138.SAMN05443507_104118"/>
<comment type="similarity">
    <text evidence="2 7">Belongs to the SurE nucleotidase family.</text>
</comment>
<dbReference type="OrthoDB" id="9780815at2"/>
<dbReference type="Proteomes" id="UP000184016">
    <property type="component" value="Unassembled WGS sequence"/>
</dbReference>
<dbReference type="PANTHER" id="PTHR30457:SF12">
    <property type="entry name" value="5'_3'-NUCLEOTIDASE SURE"/>
    <property type="match status" value="1"/>
</dbReference>
<dbReference type="InterPro" id="IPR002828">
    <property type="entry name" value="SurE-like_Pase/nucleotidase"/>
</dbReference>
<dbReference type="GO" id="GO:0000166">
    <property type="term" value="F:nucleotide binding"/>
    <property type="evidence" value="ECO:0007669"/>
    <property type="project" value="UniProtKB-KW"/>
</dbReference>
<comment type="catalytic activity">
    <reaction evidence="1 7">
        <text>a ribonucleoside 5'-phosphate + H2O = a ribonucleoside + phosphate</text>
        <dbReference type="Rhea" id="RHEA:12484"/>
        <dbReference type="ChEBI" id="CHEBI:15377"/>
        <dbReference type="ChEBI" id="CHEBI:18254"/>
        <dbReference type="ChEBI" id="CHEBI:43474"/>
        <dbReference type="ChEBI" id="CHEBI:58043"/>
        <dbReference type="EC" id="3.1.3.5"/>
    </reaction>
</comment>